<keyword evidence="3" id="KW-1185">Reference proteome</keyword>
<dbReference type="SUPFAM" id="SSF52129">
    <property type="entry name" value="Caspase-like"/>
    <property type="match status" value="1"/>
</dbReference>
<gene>
    <name evidence="2" type="ORF">SAMN05421841_1963</name>
</gene>
<feature type="domain" description="Peptidase C14 caspase" evidence="1">
    <location>
        <begin position="2"/>
        <end position="213"/>
    </location>
</feature>
<dbReference type="Pfam" id="PF00656">
    <property type="entry name" value="Peptidase_C14"/>
    <property type="match status" value="1"/>
</dbReference>
<dbReference type="Proteomes" id="UP000199469">
    <property type="component" value="Unassembled WGS sequence"/>
</dbReference>
<evidence type="ECO:0000313" key="3">
    <source>
        <dbReference type="Proteomes" id="UP000199469"/>
    </source>
</evidence>
<protein>
    <submittedName>
        <fullName evidence="2">Caspase domain-containing protein</fullName>
    </submittedName>
</protein>
<dbReference type="PANTHER" id="PTHR22576">
    <property type="entry name" value="MUCOSA ASSOCIATED LYMPHOID TISSUE LYMPHOMA TRANSLOCATION PROTEIN 1/PARACASPASE"/>
    <property type="match status" value="1"/>
</dbReference>
<dbReference type="STRING" id="356305.SAMN05421841_1963"/>
<dbReference type="OrthoDB" id="9812126at2"/>
<dbReference type="InterPro" id="IPR011600">
    <property type="entry name" value="Pept_C14_caspase"/>
</dbReference>
<dbReference type="GO" id="GO:0006508">
    <property type="term" value="P:proteolysis"/>
    <property type="evidence" value="ECO:0007669"/>
    <property type="project" value="InterPro"/>
</dbReference>
<accession>A0A1I0QKB2</accession>
<dbReference type="RefSeq" id="WP_089791920.1">
    <property type="nucleotide sequence ID" value="NZ_FOIU01000001.1"/>
</dbReference>
<dbReference type="PANTHER" id="PTHR22576:SF37">
    <property type="entry name" value="MUCOSA-ASSOCIATED LYMPHOID TISSUE LYMPHOMA TRANSLOCATION PROTEIN 1"/>
    <property type="match status" value="1"/>
</dbReference>
<dbReference type="GO" id="GO:0004197">
    <property type="term" value="F:cysteine-type endopeptidase activity"/>
    <property type="evidence" value="ECO:0007669"/>
    <property type="project" value="InterPro"/>
</dbReference>
<reference evidence="3" key="1">
    <citation type="submission" date="2016-10" db="EMBL/GenBank/DDBJ databases">
        <authorList>
            <person name="Varghese N."/>
            <person name="Submissions S."/>
        </authorList>
    </citation>
    <scope>NUCLEOTIDE SEQUENCE [LARGE SCALE GENOMIC DNA]</scope>
    <source>
        <strain evidence="3">DSM 17724</strain>
    </source>
</reference>
<dbReference type="InterPro" id="IPR029030">
    <property type="entry name" value="Caspase-like_dom_sf"/>
</dbReference>
<sequence>MKKALIIGVNYYAHHKSLHGCVDDAYEVKNALERNADFTKNFDVFFDTAVDENTSITKKHLKHYISELFKDDSEVALFYFSGHGHLEDTGGYLVTSECEDGDDGVSMKEIIDMANNSKAKNKVIILDCCHSGHLGAANIGNSIFLSEGMTILTASTADQYASEVNGHGLFTNLLVDALNGGAANILGHITPGSVYAHIDQSLGAWKQRPMFKSNVKNFITLRMLNPSITLPDLRKITELFNNKAEHKLDPSYEPKSENPDKDNCEKFAIMQKYNRVNLVVPIDAEHMYFAAMESKACKLTALGEHYWNLVNQDRI</sequence>
<organism evidence="2 3">
    <name type="scientific">Chryseobacterium wanjuense</name>
    <dbReference type="NCBI Taxonomy" id="356305"/>
    <lineage>
        <taxon>Bacteria</taxon>
        <taxon>Pseudomonadati</taxon>
        <taxon>Bacteroidota</taxon>
        <taxon>Flavobacteriia</taxon>
        <taxon>Flavobacteriales</taxon>
        <taxon>Weeksellaceae</taxon>
        <taxon>Chryseobacterium group</taxon>
        <taxon>Chryseobacterium</taxon>
    </lineage>
</organism>
<dbReference type="AlphaFoldDB" id="A0A1I0QKB2"/>
<name>A0A1I0QKB2_9FLAO</name>
<evidence type="ECO:0000259" key="1">
    <source>
        <dbReference type="Pfam" id="PF00656"/>
    </source>
</evidence>
<evidence type="ECO:0000313" key="2">
    <source>
        <dbReference type="EMBL" id="SEW27426.1"/>
    </source>
</evidence>
<dbReference type="InterPro" id="IPR052039">
    <property type="entry name" value="Caspase-related_regulators"/>
</dbReference>
<proteinExistence type="predicted"/>
<dbReference type="Gene3D" id="3.40.50.1460">
    <property type="match status" value="1"/>
</dbReference>
<dbReference type="EMBL" id="FOIU01000001">
    <property type="protein sequence ID" value="SEW27426.1"/>
    <property type="molecule type" value="Genomic_DNA"/>
</dbReference>